<sequence length="113" mass="12620">MPFRIPPIRSLVFHRKQETNTRGAPSTLVLSGKFEHVSCGNGLIDPSRLGQWLHPQSREACPDYIFTDRTDVSRGKMEVMLVSNGLIEVVECLFVFEYGEELVIGVSDAALNV</sequence>
<reference evidence="1" key="2">
    <citation type="submission" date="2021-09" db="EMBL/GenBank/DDBJ databases">
        <authorList>
            <person name="Jia N."/>
            <person name="Wang J."/>
            <person name="Shi W."/>
            <person name="Du L."/>
            <person name="Sun Y."/>
            <person name="Zhan W."/>
            <person name="Jiang J."/>
            <person name="Wang Q."/>
            <person name="Zhang B."/>
            <person name="Ji P."/>
            <person name="Sakyi L.B."/>
            <person name="Cui X."/>
            <person name="Yuan T."/>
            <person name="Jiang B."/>
            <person name="Yang W."/>
            <person name="Lam T.T.-Y."/>
            <person name="Chang Q."/>
            <person name="Ding S."/>
            <person name="Wang X."/>
            <person name="Zhu J."/>
            <person name="Ruan X."/>
            <person name="Zhao L."/>
            <person name="Wei J."/>
            <person name="Que T."/>
            <person name="Du C."/>
            <person name="Cheng J."/>
            <person name="Dai P."/>
            <person name="Han X."/>
            <person name="Huang E."/>
            <person name="Gao Y."/>
            <person name="Liu J."/>
            <person name="Shao H."/>
            <person name="Ye R."/>
            <person name="Li L."/>
            <person name="Wei W."/>
            <person name="Wang X."/>
            <person name="Wang C."/>
            <person name="Huo Q."/>
            <person name="Li W."/>
            <person name="Guo W."/>
            <person name="Chen H."/>
            <person name="Chen S."/>
            <person name="Zhou L."/>
            <person name="Zhou L."/>
            <person name="Ni X."/>
            <person name="Tian J."/>
            <person name="Zhou Y."/>
            <person name="Sheng Y."/>
            <person name="Liu T."/>
            <person name="Pan Y."/>
            <person name="Xia L."/>
            <person name="Li J."/>
            <person name="Zhao F."/>
            <person name="Cao W."/>
        </authorList>
    </citation>
    <scope>NUCLEOTIDE SEQUENCE</scope>
    <source>
        <strain evidence="1">Rmic-2018</strain>
        <tissue evidence="1">Larvae</tissue>
    </source>
</reference>
<evidence type="ECO:0000313" key="1">
    <source>
        <dbReference type="EMBL" id="KAH8039061.1"/>
    </source>
</evidence>
<reference evidence="1" key="1">
    <citation type="journal article" date="2020" name="Cell">
        <title>Large-Scale Comparative Analyses of Tick Genomes Elucidate Their Genetic Diversity and Vector Capacities.</title>
        <authorList>
            <consortium name="Tick Genome and Microbiome Consortium (TIGMIC)"/>
            <person name="Jia N."/>
            <person name="Wang J."/>
            <person name="Shi W."/>
            <person name="Du L."/>
            <person name="Sun Y."/>
            <person name="Zhan W."/>
            <person name="Jiang J.F."/>
            <person name="Wang Q."/>
            <person name="Zhang B."/>
            <person name="Ji P."/>
            <person name="Bell-Sakyi L."/>
            <person name="Cui X.M."/>
            <person name="Yuan T.T."/>
            <person name="Jiang B.G."/>
            <person name="Yang W.F."/>
            <person name="Lam T.T."/>
            <person name="Chang Q.C."/>
            <person name="Ding S.J."/>
            <person name="Wang X.J."/>
            <person name="Zhu J.G."/>
            <person name="Ruan X.D."/>
            <person name="Zhao L."/>
            <person name="Wei J.T."/>
            <person name="Ye R.Z."/>
            <person name="Que T.C."/>
            <person name="Du C.H."/>
            <person name="Zhou Y.H."/>
            <person name="Cheng J.X."/>
            <person name="Dai P.F."/>
            <person name="Guo W.B."/>
            <person name="Han X.H."/>
            <person name="Huang E.J."/>
            <person name="Li L.F."/>
            <person name="Wei W."/>
            <person name="Gao Y.C."/>
            <person name="Liu J.Z."/>
            <person name="Shao H.Z."/>
            <person name="Wang X."/>
            <person name="Wang C.C."/>
            <person name="Yang T.C."/>
            <person name="Huo Q.B."/>
            <person name="Li W."/>
            <person name="Chen H.Y."/>
            <person name="Chen S.E."/>
            <person name="Zhou L.G."/>
            <person name="Ni X.B."/>
            <person name="Tian J.H."/>
            <person name="Sheng Y."/>
            <person name="Liu T."/>
            <person name="Pan Y.S."/>
            <person name="Xia L.Y."/>
            <person name="Li J."/>
            <person name="Zhao F."/>
            <person name="Cao W.C."/>
        </authorList>
    </citation>
    <scope>NUCLEOTIDE SEQUENCE</scope>
    <source>
        <strain evidence="1">Rmic-2018</strain>
    </source>
</reference>
<proteinExistence type="predicted"/>
<organism evidence="1 2">
    <name type="scientific">Rhipicephalus microplus</name>
    <name type="common">Cattle tick</name>
    <name type="synonym">Boophilus microplus</name>
    <dbReference type="NCBI Taxonomy" id="6941"/>
    <lineage>
        <taxon>Eukaryota</taxon>
        <taxon>Metazoa</taxon>
        <taxon>Ecdysozoa</taxon>
        <taxon>Arthropoda</taxon>
        <taxon>Chelicerata</taxon>
        <taxon>Arachnida</taxon>
        <taxon>Acari</taxon>
        <taxon>Parasitiformes</taxon>
        <taxon>Ixodida</taxon>
        <taxon>Ixodoidea</taxon>
        <taxon>Ixodidae</taxon>
        <taxon>Rhipicephalinae</taxon>
        <taxon>Rhipicephalus</taxon>
        <taxon>Boophilus</taxon>
    </lineage>
</organism>
<gene>
    <name evidence="1" type="ORF">HPB51_004986</name>
</gene>
<protein>
    <submittedName>
        <fullName evidence="1">Uncharacterized protein</fullName>
    </submittedName>
</protein>
<accession>A0A9J6EY10</accession>
<keyword evidence="2" id="KW-1185">Reference proteome</keyword>
<comment type="caution">
    <text evidence="1">The sequence shown here is derived from an EMBL/GenBank/DDBJ whole genome shotgun (WGS) entry which is preliminary data.</text>
</comment>
<name>A0A9J6EY10_RHIMP</name>
<dbReference type="AlphaFoldDB" id="A0A9J6EY10"/>
<dbReference type="Proteomes" id="UP000821866">
    <property type="component" value="Chromosome 1"/>
</dbReference>
<dbReference type="EMBL" id="JABSTU010000001">
    <property type="protein sequence ID" value="KAH8039061.1"/>
    <property type="molecule type" value="Genomic_DNA"/>
</dbReference>
<evidence type="ECO:0000313" key="2">
    <source>
        <dbReference type="Proteomes" id="UP000821866"/>
    </source>
</evidence>